<dbReference type="AlphaFoldDB" id="A0AAE3G755"/>
<evidence type="ECO:0000313" key="4">
    <source>
        <dbReference type="Proteomes" id="UP001205843"/>
    </source>
</evidence>
<dbReference type="InterPro" id="IPR016155">
    <property type="entry name" value="Mopterin_synth/thiamin_S_b"/>
</dbReference>
<dbReference type="HAMAP" id="MF_00460">
    <property type="entry name" value="UPF0125_RnfH"/>
    <property type="match status" value="1"/>
</dbReference>
<dbReference type="Pfam" id="PF03658">
    <property type="entry name" value="Ub-RnfH"/>
    <property type="match status" value="1"/>
</dbReference>
<sequence>MARSDAAMMTVEVVYALPDDQDLREIRVPTDATAADAIRASGLLERFPEIDLAQQPIGIFGRRCEPGQMLQPGDRVEIYRPLIADPKERRRRRAASKR</sequence>
<keyword evidence="4" id="KW-1185">Reference proteome</keyword>
<dbReference type="InterPro" id="IPR005346">
    <property type="entry name" value="RnfH"/>
</dbReference>
<evidence type="ECO:0000256" key="2">
    <source>
        <dbReference type="HAMAP-Rule" id="MF_00460"/>
    </source>
</evidence>
<dbReference type="EMBL" id="JALJXV010000007">
    <property type="protein sequence ID" value="MCP1676016.1"/>
    <property type="molecule type" value="Genomic_DNA"/>
</dbReference>
<dbReference type="PANTHER" id="PTHR37483">
    <property type="entry name" value="UPF0125 PROTEIN RATB"/>
    <property type="match status" value="1"/>
</dbReference>
<accession>A0AAE3G755</accession>
<dbReference type="InterPro" id="IPR037021">
    <property type="entry name" value="RnfH_sf"/>
</dbReference>
<name>A0AAE3G755_9GAMM</name>
<organism evidence="3 4">
    <name type="scientific">Natronocella acetinitrilica</name>
    <dbReference type="NCBI Taxonomy" id="414046"/>
    <lineage>
        <taxon>Bacteria</taxon>
        <taxon>Pseudomonadati</taxon>
        <taxon>Pseudomonadota</taxon>
        <taxon>Gammaproteobacteria</taxon>
        <taxon>Chromatiales</taxon>
        <taxon>Ectothiorhodospiraceae</taxon>
        <taxon>Natronocella</taxon>
    </lineage>
</organism>
<dbReference type="Gene3D" id="3.10.20.280">
    <property type="entry name" value="RnfH-like"/>
    <property type="match status" value="1"/>
</dbReference>
<dbReference type="SUPFAM" id="SSF54285">
    <property type="entry name" value="MoaD/ThiS"/>
    <property type="match status" value="1"/>
</dbReference>
<reference evidence="3" key="1">
    <citation type="submission" date="2022-03" db="EMBL/GenBank/DDBJ databases">
        <title>Genomic Encyclopedia of Type Strains, Phase III (KMG-III): the genomes of soil and plant-associated and newly described type strains.</title>
        <authorList>
            <person name="Whitman W."/>
        </authorList>
    </citation>
    <scope>NUCLEOTIDE SEQUENCE</scope>
    <source>
        <strain evidence="3">ANL 6-2</strain>
    </source>
</reference>
<comment type="similarity">
    <text evidence="1 2">Belongs to the UPF0125 (RnfH) family.</text>
</comment>
<dbReference type="PANTHER" id="PTHR37483:SF1">
    <property type="entry name" value="UPF0125 PROTEIN RATB"/>
    <property type="match status" value="1"/>
</dbReference>
<evidence type="ECO:0000256" key="1">
    <source>
        <dbReference type="ARBA" id="ARBA00010645"/>
    </source>
</evidence>
<evidence type="ECO:0000313" key="3">
    <source>
        <dbReference type="EMBL" id="MCP1676016.1"/>
    </source>
</evidence>
<proteinExistence type="inferred from homology"/>
<gene>
    <name evidence="3" type="ORF">J2T57_003171</name>
</gene>
<dbReference type="RefSeq" id="WP_253480512.1">
    <property type="nucleotide sequence ID" value="NZ_JALJXV010000007.1"/>
</dbReference>
<comment type="caution">
    <text evidence="3">The sequence shown here is derived from an EMBL/GenBank/DDBJ whole genome shotgun (WGS) entry which is preliminary data.</text>
</comment>
<protein>
    <recommendedName>
        <fullName evidence="2">UPF0125 protein J2T57_003171</fullName>
    </recommendedName>
</protein>
<dbReference type="Proteomes" id="UP001205843">
    <property type="component" value="Unassembled WGS sequence"/>
</dbReference>
<dbReference type="NCBIfam" id="NF002490">
    <property type="entry name" value="PRK01777.1"/>
    <property type="match status" value="1"/>
</dbReference>